<evidence type="ECO:0008006" key="4">
    <source>
        <dbReference type="Google" id="ProtNLM"/>
    </source>
</evidence>
<organism evidence="2 3">
    <name type="scientific">Prevotella aff. ruminicola Tc2-24</name>
    <dbReference type="NCBI Taxonomy" id="81582"/>
    <lineage>
        <taxon>Bacteria</taxon>
        <taxon>Pseudomonadati</taxon>
        <taxon>Bacteroidota</taxon>
        <taxon>Bacteroidia</taxon>
        <taxon>Bacteroidales</taxon>
        <taxon>Prevotellaceae</taxon>
        <taxon>Prevotella</taxon>
    </lineage>
</organism>
<dbReference type="PROSITE" id="PS51257">
    <property type="entry name" value="PROKAR_LIPOPROTEIN"/>
    <property type="match status" value="1"/>
</dbReference>
<sequence>MMKRILLLLLFAIGCQLSAVNCLAQCGIENTAFKSGESLTYDLYFNWKFIWMKVGSASMDTRLTKFEGKDAWKSYLITRGNNKLDKYFTMRDTLISYCNPDLSPLYFRKGAREGDRYYVDEIWYSYPNGNCRLKKHRINRHGDHEWKTSEYKNCIFDMMSIFLRARNFDASKLKKGGTIPMPISDAHSLSNSWLEFRGKENFKMSESKEKFRCLVFSFYEREDGKTHELIRFYITDDQNHIPVRLDMFLSFGTAKAYLKGYKGVRSAMTSKIR</sequence>
<keyword evidence="1" id="KW-0732">Signal</keyword>
<evidence type="ECO:0000313" key="3">
    <source>
        <dbReference type="Proteomes" id="UP000199373"/>
    </source>
</evidence>
<protein>
    <recommendedName>
        <fullName evidence="4">DUF3108 domain-containing protein</fullName>
    </recommendedName>
</protein>
<dbReference type="InterPro" id="IPR021457">
    <property type="entry name" value="DUF3108"/>
</dbReference>
<gene>
    <name evidence="2" type="ORF">SAMN04487850_1131</name>
</gene>
<accession>A0A1I0NCJ4</accession>
<reference evidence="2 3" key="1">
    <citation type="submission" date="2016-10" db="EMBL/GenBank/DDBJ databases">
        <authorList>
            <person name="de Groot N.N."/>
        </authorList>
    </citation>
    <scope>NUCLEOTIDE SEQUENCE [LARGE SCALE GENOMIC DNA]</scope>
    <source>
        <strain evidence="2 3">TC2-24</strain>
    </source>
</reference>
<name>A0A1I0NCJ4_9BACT</name>
<dbReference type="AlphaFoldDB" id="A0A1I0NCJ4"/>
<feature type="signal peptide" evidence="1">
    <location>
        <begin position="1"/>
        <end position="24"/>
    </location>
</feature>
<dbReference type="Pfam" id="PF11306">
    <property type="entry name" value="DUF3108"/>
    <property type="match status" value="1"/>
</dbReference>
<keyword evidence="3" id="KW-1185">Reference proteome</keyword>
<proteinExistence type="predicted"/>
<feature type="chain" id="PRO_5011761198" description="DUF3108 domain-containing protein" evidence="1">
    <location>
        <begin position="25"/>
        <end position="273"/>
    </location>
</feature>
<dbReference type="Proteomes" id="UP000199373">
    <property type="component" value="Unassembled WGS sequence"/>
</dbReference>
<dbReference type="EMBL" id="FOIQ01000002">
    <property type="protein sequence ID" value="SEV98879.1"/>
    <property type="molecule type" value="Genomic_DNA"/>
</dbReference>
<evidence type="ECO:0000313" key="2">
    <source>
        <dbReference type="EMBL" id="SEV98879.1"/>
    </source>
</evidence>
<evidence type="ECO:0000256" key="1">
    <source>
        <dbReference type="SAM" id="SignalP"/>
    </source>
</evidence>